<reference evidence="7" key="1">
    <citation type="submission" date="2018-08" db="EMBL/GenBank/DDBJ databases">
        <authorList>
            <person name="Im W.T."/>
        </authorList>
    </citation>
    <scope>NUCLEOTIDE SEQUENCE [LARGE SCALE GENOMIC DNA]</scope>
    <source>
        <strain evidence="7">LA-28</strain>
    </source>
</reference>
<keyword evidence="3 4" id="KW-0472">Membrane</keyword>
<feature type="domain" description="Major facilitator superfamily (MFS) profile" evidence="5">
    <location>
        <begin position="1"/>
        <end position="383"/>
    </location>
</feature>
<dbReference type="CDD" id="cd06180">
    <property type="entry name" value="MFS_YjiJ"/>
    <property type="match status" value="1"/>
</dbReference>
<dbReference type="PROSITE" id="PS50850">
    <property type="entry name" value="MFS"/>
    <property type="match status" value="1"/>
</dbReference>
<dbReference type="PANTHER" id="PTHR23537:SF1">
    <property type="entry name" value="SUGAR TRANSPORTER"/>
    <property type="match status" value="1"/>
</dbReference>
<feature type="transmembrane region" description="Helical" evidence="4">
    <location>
        <begin position="12"/>
        <end position="30"/>
    </location>
</feature>
<feature type="transmembrane region" description="Helical" evidence="4">
    <location>
        <begin position="361"/>
        <end position="380"/>
    </location>
</feature>
<feature type="transmembrane region" description="Helical" evidence="4">
    <location>
        <begin position="300"/>
        <end position="320"/>
    </location>
</feature>
<keyword evidence="7" id="KW-1185">Reference proteome</keyword>
<gene>
    <name evidence="6" type="ORF">DY251_04565</name>
</gene>
<evidence type="ECO:0000259" key="5">
    <source>
        <dbReference type="PROSITE" id="PS50850"/>
    </source>
</evidence>
<feature type="transmembrane region" description="Helical" evidence="4">
    <location>
        <begin position="275"/>
        <end position="294"/>
    </location>
</feature>
<dbReference type="InterPro" id="IPR010645">
    <property type="entry name" value="MFS_4"/>
</dbReference>
<dbReference type="RefSeq" id="WP_116622667.1">
    <property type="nucleotide sequence ID" value="NZ_QURN01000003.1"/>
</dbReference>
<keyword evidence="1 4" id="KW-0812">Transmembrane</keyword>
<evidence type="ECO:0000256" key="3">
    <source>
        <dbReference type="ARBA" id="ARBA00023136"/>
    </source>
</evidence>
<feature type="transmembrane region" description="Helical" evidence="4">
    <location>
        <begin position="246"/>
        <end position="263"/>
    </location>
</feature>
<dbReference type="Gene3D" id="1.20.1250.20">
    <property type="entry name" value="MFS general substrate transporter like domains"/>
    <property type="match status" value="2"/>
</dbReference>
<feature type="transmembrane region" description="Helical" evidence="4">
    <location>
        <begin position="332"/>
        <end position="355"/>
    </location>
</feature>
<comment type="caution">
    <text evidence="6">The sequence shown here is derived from an EMBL/GenBank/DDBJ whole genome shotgun (WGS) entry which is preliminary data.</text>
</comment>
<dbReference type="GO" id="GO:0022857">
    <property type="term" value="F:transmembrane transporter activity"/>
    <property type="evidence" value="ECO:0007669"/>
    <property type="project" value="InterPro"/>
</dbReference>
<dbReference type="AlphaFoldDB" id="A0A371XI59"/>
<dbReference type="SUPFAM" id="SSF103473">
    <property type="entry name" value="MFS general substrate transporter"/>
    <property type="match status" value="1"/>
</dbReference>
<feature type="transmembrane region" description="Helical" evidence="4">
    <location>
        <begin position="209"/>
        <end position="234"/>
    </location>
</feature>
<organism evidence="6 7">
    <name type="scientific">Mesorhizobium denitrificans</name>
    <dbReference type="NCBI Taxonomy" id="2294114"/>
    <lineage>
        <taxon>Bacteria</taxon>
        <taxon>Pseudomonadati</taxon>
        <taxon>Pseudomonadota</taxon>
        <taxon>Alphaproteobacteria</taxon>
        <taxon>Hyphomicrobiales</taxon>
        <taxon>Phyllobacteriaceae</taxon>
        <taxon>Mesorhizobium</taxon>
    </lineage>
</organism>
<feature type="transmembrane region" description="Helical" evidence="4">
    <location>
        <begin position="50"/>
        <end position="71"/>
    </location>
</feature>
<dbReference type="Pfam" id="PF06779">
    <property type="entry name" value="MFS_4"/>
    <property type="match status" value="1"/>
</dbReference>
<sequence length="387" mass="39825">MIAVSSSTLRLAFSGMIGMAVAMGIGRFVFTPILPLMMEGLGLSPTDAGWIASANYLGYLVGAFAAAGAWGGQRERQLMLAALASSAVLAAAMGLTNSLAIFLIVRFLAGVASAFVMVFLASIVFSHLAAAGQTHLQSIHFAGVGVGIAASSLMMAWLLSIQAPWQDAWFGAALLSVAGFCFVGLTIKSGPVQQAGDSSAEPPLPRDPALVRLIIAYGLFGFGYIVTATFLVAIVRQGDGGRIFEAVVWLVTGLAIIPSIHLWGRLARTRGVISAYIIGCLVEAVGVAASVSLGGRVGPILSGLLLGGTFVAVTAYGLQAGRLLAPRSPRRALALMTAAFGVGQIIGPIVAGRLAYSTGSYLAPSLMAAFVLLVSAAFVWPDRHATS</sequence>
<dbReference type="GO" id="GO:0005886">
    <property type="term" value="C:plasma membrane"/>
    <property type="evidence" value="ECO:0007669"/>
    <property type="project" value="TreeGrafter"/>
</dbReference>
<proteinExistence type="predicted"/>
<dbReference type="Proteomes" id="UP000262379">
    <property type="component" value="Unassembled WGS sequence"/>
</dbReference>
<feature type="transmembrane region" description="Helical" evidence="4">
    <location>
        <begin position="111"/>
        <end position="129"/>
    </location>
</feature>
<evidence type="ECO:0000256" key="4">
    <source>
        <dbReference type="SAM" id="Phobius"/>
    </source>
</evidence>
<accession>A0A371XI59</accession>
<dbReference type="InterPro" id="IPR020846">
    <property type="entry name" value="MFS_dom"/>
</dbReference>
<evidence type="ECO:0000313" key="6">
    <source>
        <dbReference type="EMBL" id="RFC68899.1"/>
    </source>
</evidence>
<dbReference type="InterPro" id="IPR036259">
    <property type="entry name" value="MFS_trans_sf"/>
</dbReference>
<dbReference type="PANTHER" id="PTHR23537">
    <property type="match status" value="1"/>
</dbReference>
<evidence type="ECO:0000313" key="7">
    <source>
        <dbReference type="Proteomes" id="UP000262379"/>
    </source>
</evidence>
<name>A0A371XI59_9HYPH</name>
<feature type="transmembrane region" description="Helical" evidence="4">
    <location>
        <begin position="78"/>
        <end position="105"/>
    </location>
</feature>
<keyword evidence="2 4" id="KW-1133">Transmembrane helix</keyword>
<feature type="transmembrane region" description="Helical" evidence="4">
    <location>
        <begin position="141"/>
        <end position="162"/>
    </location>
</feature>
<evidence type="ECO:0000256" key="2">
    <source>
        <dbReference type="ARBA" id="ARBA00022989"/>
    </source>
</evidence>
<dbReference type="EMBL" id="QURN01000003">
    <property type="protein sequence ID" value="RFC68899.1"/>
    <property type="molecule type" value="Genomic_DNA"/>
</dbReference>
<evidence type="ECO:0000256" key="1">
    <source>
        <dbReference type="ARBA" id="ARBA00022692"/>
    </source>
</evidence>
<feature type="transmembrane region" description="Helical" evidence="4">
    <location>
        <begin position="168"/>
        <end position="188"/>
    </location>
</feature>
<protein>
    <submittedName>
        <fullName evidence="6">MFS transporter</fullName>
    </submittedName>
</protein>